<dbReference type="EMBL" id="CP071446">
    <property type="protein sequence ID" value="QTA37930.1"/>
    <property type="molecule type" value="Genomic_DNA"/>
</dbReference>
<proteinExistence type="inferred from homology"/>
<accession>A0ABX7S7Z8</accession>
<organism evidence="11 12">
    <name type="scientific">Thermosipho ferrireducens</name>
    <dbReference type="NCBI Taxonomy" id="2571116"/>
    <lineage>
        <taxon>Bacteria</taxon>
        <taxon>Thermotogati</taxon>
        <taxon>Thermotogota</taxon>
        <taxon>Thermotogae</taxon>
        <taxon>Thermotogales</taxon>
        <taxon>Fervidobacteriaceae</taxon>
        <taxon>Thermosipho</taxon>
    </lineage>
</organism>
<dbReference type="PANTHER" id="PTHR37168:SF2">
    <property type="entry name" value="CRISPR-ASSOCIATED EXONUCLEASE CAS4"/>
    <property type="match status" value="1"/>
</dbReference>
<evidence type="ECO:0000313" key="11">
    <source>
        <dbReference type="EMBL" id="QTA37930.1"/>
    </source>
</evidence>
<keyword evidence="4 9" id="KW-0269">Exonuclease</keyword>
<dbReference type="InterPro" id="IPR022765">
    <property type="entry name" value="Dna2/Cas4_DUF83"/>
</dbReference>
<feature type="domain" description="DUF83" evidence="10">
    <location>
        <begin position="13"/>
        <end position="167"/>
    </location>
</feature>
<reference evidence="11 12" key="1">
    <citation type="submission" date="2021-03" db="EMBL/GenBank/DDBJ databases">
        <title>Thermosipho ferrireducens sp.nov., an anaerobic thermophilic iron-reducing bacterium isolated from a deep-sea hydrothermal sulfide deposits.</title>
        <authorList>
            <person name="Zeng X."/>
            <person name="Chen Y."/>
            <person name="Shao Z."/>
        </authorList>
    </citation>
    <scope>NUCLEOTIDE SEQUENCE [LARGE SCALE GENOMIC DNA]</scope>
    <source>
        <strain evidence="11 12">JL129W03</strain>
    </source>
</reference>
<evidence type="ECO:0000256" key="3">
    <source>
        <dbReference type="ARBA" id="ARBA00022801"/>
    </source>
</evidence>
<dbReference type="Proteomes" id="UP000671862">
    <property type="component" value="Chromosome"/>
</dbReference>
<keyword evidence="5 9" id="KW-0408">Iron</keyword>
<keyword evidence="3 9" id="KW-0378">Hydrolase</keyword>
<dbReference type="RefSeq" id="WP_207566651.1">
    <property type="nucleotide sequence ID" value="NZ_CP071446.1"/>
</dbReference>
<evidence type="ECO:0000256" key="9">
    <source>
        <dbReference type="RuleBase" id="RU365022"/>
    </source>
</evidence>
<dbReference type="PANTHER" id="PTHR37168">
    <property type="entry name" value="CRISPR-ASSOCIATED EXONUCLEASE CAS4"/>
    <property type="match status" value="1"/>
</dbReference>
<comment type="cofactor">
    <cofactor evidence="9">
        <name>iron-sulfur cluster</name>
        <dbReference type="ChEBI" id="CHEBI:30408"/>
    </cofactor>
</comment>
<dbReference type="InterPro" id="IPR013343">
    <property type="entry name" value="CRISPR-assoc_prot_Cas4"/>
</dbReference>
<dbReference type="Gene3D" id="3.90.320.10">
    <property type="match status" value="1"/>
</dbReference>
<gene>
    <name evidence="11" type="primary">cas4</name>
    <name evidence="11" type="ORF">JYK00_09470</name>
</gene>
<dbReference type="EC" id="3.1.12.1" evidence="9"/>
<evidence type="ECO:0000259" key="10">
    <source>
        <dbReference type="Pfam" id="PF01930"/>
    </source>
</evidence>
<evidence type="ECO:0000256" key="8">
    <source>
        <dbReference type="ARBA" id="ARBA00023211"/>
    </source>
</evidence>
<sequence>MVNLESVKAHWLSSYLICHREAWLISHGIEGYQDNIYLDLGRFIHEHSYSKEKKEEISLPGMKIDILLKGRKGYVLGEIKSSSKKLYEAKIQLAYYILRLKEYSLKIESEIIIPKEKKRIKVIVDDSIEKEVYSLVEEVIKLVQKEKPPIPIRKSVCSKCAYFEFCWG</sequence>
<evidence type="ECO:0000256" key="7">
    <source>
        <dbReference type="ARBA" id="ARBA00023118"/>
    </source>
</evidence>
<evidence type="ECO:0000256" key="1">
    <source>
        <dbReference type="ARBA" id="ARBA00022722"/>
    </source>
</evidence>
<protein>
    <recommendedName>
        <fullName evidence="9">CRISPR-associated exonuclease Cas4</fullName>
        <ecNumber evidence="9">3.1.12.1</ecNumber>
    </recommendedName>
</protein>
<keyword evidence="1 9" id="KW-0540">Nuclease</keyword>
<keyword evidence="6 9" id="KW-0411">Iron-sulfur</keyword>
<evidence type="ECO:0000256" key="5">
    <source>
        <dbReference type="ARBA" id="ARBA00023004"/>
    </source>
</evidence>
<keyword evidence="2 9" id="KW-0479">Metal-binding</keyword>
<evidence type="ECO:0000313" key="12">
    <source>
        <dbReference type="Proteomes" id="UP000671862"/>
    </source>
</evidence>
<dbReference type="InterPro" id="IPR011604">
    <property type="entry name" value="PDDEXK-like_dom_sf"/>
</dbReference>
<dbReference type="NCBIfam" id="TIGR00372">
    <property type="entry name" value="cas4"/>
    <property type="match status" value="1"/>
</dbReference>
<evidence type="ECO:0000256" key="4">
    <source>
        <dbReference type="ARBA" id="ARBA00022839"/>
    </source>
</evidence>
<comment type="function">
    <text evidence="9">CRISPR (clustered regularly interspaced short palindromic repeat) is an adaptive immune system that provides protection against mobile genetic elements (viruses, transposable elements and conjugative plasmids). CRISPR clusters contain sequences complementary to antecedent mobile elements and target invading nucleic acids. CRISPR clusters are transcribed and processed into CRISPR RNA (crRNA).</text>
</comment>
<keyword evidence="12" id="KW-1185">Reference proteome</keyword>
<evidence type="ECO:0000256" key="2">
    <source>
        <dbReference type="ARBA" id="ARBA00022723"/>
    </source>
</evidence>
<keyword evidence="8 9" id="KW-0464">Manganese</keyword>
<dbReference type="Pfam" id="PF01930">
    <property type="entry name" value="Cas_Cas4"/>
    <property type="match status" value="1"/>
</dbReference>
<evidence type="ECO:0000256" key="6">
    <source>
        <dbReference type="ARBA" id="ARBA00023014"/>
    </source>
</evidence>
<keyword evidence="7 9" id="KW-0051">Antiviral defense</keyword>
<name>A0ABX7S7Z8_9BACT</name>
<comment type="similarity">
    <text evidence="9">Belongs to the CRISPR-associated exonuclease Cas4 family.</text>
</comment>
<comment type="cofactor">
    <cofactor evidence="9">
        <name>Mg(2+)</name>
        <dbReference type="ChEBI" id="CHEBI:18420"/>
    </cofactor>
    <cofactor evidence="9">
        <name>Mn(2+)</name>
        <dbReference type="ChEBI" id="CHEBI:29035"/>
    </cofactor>
    <text evidence="9">Mg(2+) or Mn(2+) required for ssDNA cleavage activity.</text>
</comment>